<dbReference type="InterPro" id="IPR050361">
    <property type="entry name" value="MPP/UQCRC_Complex"/>
</dbReference>
<dbReference type="Pfam" id="PF00675">
    <property type="entry name" value="Peptidase_M16"/>
    <property type="match status" value="2"/>
</dbReference>
<keyword evidence="2" id="KW-0645">Protease</keyword>
<evidence type="ECO:0000259" key="5">
    <source>
        <dbReference type="Pfam" id="PF05193"/>
    </source>
</evidence>
<dbReference type="Proteomes" id="UP001058533">
    <property type="component" value="Chromosome"/>
</dbReference>
<proteinExistence type="inferred from homology"/>
<keyword evidence="2" id="KW-0482">Metalloprotease</keyword>
<dbReference type="Gene3D" id="3.30.830.10">
    <property type="entry name" value="Metalloenzyme, LuxS/M16 peptidase-like"/>
    <property type="match status" value="4"/>
</dbReference>
<dbReference type="EMBL" id="CP101740">
    <property type="protein sequence ID" value="UUL82769.1"/>
    <property type="molecule type" value="Genomic_DNA"/>
</dbReference>
<dbReference type="InterPro" id="IPR011765">
    <property type="entry name" value="Pept_M16_N"/>
</dbReference>
<reference evidence="6" key="1">
    <citation type="submission" date="2022-07" db="EMBL/GenBank/DDBJ databases">
        <title>Sphingomonas sp. nov., a novel bacterium isolated from the north slope of the Mount Everest.</title>
        <authorList>
            <person name="Cui X."/>
            <person name="Liu Y."/>
        </authorList>
    </citation>
    <scope>NUCLEOTIDE SEQUENCE</scope>
    <source>
        <strain evidence="6">S5-59</strain>
    </source>
</reference>
<feature type="domain" description="Peptidase M16 C-terminal" evidence="5">
    <location>
        <begin position="205"/>
        <end position="384"/>
    </location>
</feature>
<name>A0ABY5LAK8_9SPHN</name>
<sequence>MTKFAAALLFATMLTPVATHAQTPPPAATAPVGVEPIVYTERTLANGLRVYAIRDTTTSTVSVQVWYDVGSKDDPAGKSGFAHMFEHLMFKGTRNLVDEQVDRLTEDVGGYNNASTGDDYTNYFEAVPANHLQRLLFAEADRMATLVVDPKVFASEREVVKEELRSRVLAAPFGKLFYLYRPMIGYTTHPYARPGIGSIEDLDAATIDDIRAFHATYYRPDNAVLVVAGNFDPAQLDQWVDQYFAGIKQPARPIPRVTATEPEPTKARAYTVYEPNTPLPAVLINYPLPPSNHPDAAALTVLNTIMAGGDNSRLYQSLVYRDQLAAQAASFYDAKQSTGQFSVYAILAGGKTAVDGEAALRREIARLRDEPVTAAELAEAKNELLTENIEGRETAEGKAFTLANAIIVDRDPKAADKRLAELATVTAADVQRVARRYLTDARSSSIRYNPAESAPAGTKGDTIALAPTVKVAELKAPADIVIHTAAAAGERVAPPEPGAPVKPALPQPTETRLANGMRVIVVEKRGLPLVSAALVIEGGGALDPAGRAGLASMTASLLTKGTTTRSATQIAQAVESLGGSIASDAQWDGAGVTLTVKSDQLTPALGILADVARNPAFAAEELDRARTQAIDGVTVQLKDPGALSRIVATRAVFGDAAYGNRLGGTPASLKAITRDEVMAAYRASWRPERAALVLVGDINAAGGQKLAEQLFGDWRGQGQAAVRAAAAPAVPQPRVIVVDLPDAGQAGVVVARPGIARSDPRFYAANVANATLGVGFSSRLNQEIRIKRGLAYGAGSQLDARRGVGPVAAATQTKNPTAPDVVAIIAAEMRRLGTEPAPAAELATRKAVLIGSFGRATETRSGIAGLVGDYVVEAVPLAELQRYGSATEAVDPRAVQAAAAALLDPAAASIVVVGDAKQFIEPLRKAYPKVEVIAAAALNLDRAALK</sequence>
<feature type="domain" description="Peptidase M16 N-terminal" evidence="4">
    <location>
        <begin position="519"/>
        <end position="636"/>
    </location>
</feature>
<evidence type="ECO:0000256" key="3">
    <source>
        <dbReference type="SAM" id="SignalP"/>
    </source>
</evidence>
<dbReference type="SUPFAM" id="SSF63411">
    <property type="entry name" value="LuxS/MPP-like metallohydrolase"/>
    <property type="match status" value="4"/>
</dbReference>
<feature type="domain" description="Peptidase M16 C-terminal" evidence="5">
    <location>
        <begin position="672"/>
        <end position="847"/>
    </location>
</feature>
<comment type="similarity">
    <text evidence="1">Belongs to the peptidase M16 family.</text>
</comment>
<evidence type="ECO:0000313" key="7">
    <source>
        <dbReference type="Proteomes" id="UP001058533"/>
    </source>
</evidence>
<evidence type="ECO:0000256" key="2">
    <source>
        <dbReference type="ARBA" id="ARBA00023049"/>
    </source>
</evidence>
<organism evidence="6 7">
    <name type="scientific">Sphingomonas qomolangmaensis</name>
    <dbReference type="NCBI Taxonomy" id="2918765"/>
    <lineage>
        <taxon>Bacteria</taxon>
        <taxon>Pseudomonadati</taxon>
        <taxon>Pseudomonadota</taxon>
        <taxon>Alphaproteobacteria</taxon>
        <taxon>Sphingomonadales</taxon>
        <taxon>Sphingomonadaceae</taxon>
        <taxon>Sphingomonas</taxon>
    </lineage>
</organism>
<dbReference type="PANTHER" id="PTHR11851:SF49">
    <property type="entry name" value="MITOCHONDRIAL-PROCESSING PEPTIDASE SUBUNIT ALPHA"/>
    <property type="match status" value="1"/>
</dbReference>
<dbReference type="PANTHER" id="PTHR11851">
    <property type="entry name" value="METALLOPROTEASE"/>
    <property type="match status" value="1"/>
</dbReference>
<feature type="chain" id="PRO_5046565117" evidence="3">
    <location>
        <begin position="22"/>
        <end position="946"/>
    </location>
</feature>
<accession>A0ABY5LAK8</accession>
<dbReference type="InterPro" id="IPR007863">
    <property type="entry name" value="Peptidase_M16_C"/>
</dbReference>
<feature type="domain" description="Peptidase M16 N-terminal" evidence="4">
    <location>
        <begin position="50"/>
        <end position="165"/>
    </location>
</feature>
<dbReference type="Pfam" id="PF05193">
    <property type="entry name" value="Peptidase_M16_C"/>
    <property type="match status" value="2"/>
</dbReference>
<feature type="signal peptide" evidence="3">
    <location>
        <begin position="1"/>
        <end position="21"/>
    </location>
</feature>
<evidence type="ECO:0000259" key="4">
    <source>
        <dbReference type="Pfam" id="PF00675"/>
    </source>
</evidence>
<protein>
    <submittedName>
        <fullName evidence="6">Insulinase family protein</fullName>
    </submittedName>
</protein>
<keyword evidence="2" id="KW-0378">Hydrolase</keyword>
<keyword evidence="7" id="KW-1185">Reference proteome</keyword>
<gene>
    <name evidence="6" type="ORF">NMP03_00535</name>
</gene>
<evidence type="ECO:0000313" key="6">
    <source>
        <dbReference type="EMBL" id="UUL82769.1"/>
    </source>
</evidence>
<dbReference type="InterPro" id="IPR011249">
    <property type="entry name" value="Metalloenz_LuxS/M16"/>
</dbReference>
<evidence type="ECO:0000256" key="1">
    <source>
        <dbReference type="ARBA" id="ARBA00007261"/>
    </source>
</evidence>
<keyword evidence="3" id="KW-0732">Signal</keyword>
<dbReference type="RefSeq" id="WP_256506619.1">
    <property type="nucleotide sequence ID" value="NZ_CP101740.1"/>
</dbReference>